<dbReference type="SUPFAM" id="SSF56300">
    <property type="entry name" value="Metallo-dependent phosphatases"/>
    <property type="match status" value="1"/>
</dbReference>
<evidence type="ECO:0000313" key="7">
    <source>
        <dbReference type="EMBL" id="ROH92992.1"/>
    </source>
</evidence>
<dbReference type="FunCoup" id="A0A3N0VJQ3">
    <property type="interactions" value="185"/>
</dbReference>
<protein>
    <recommendedName>
        <fullName evidence="5">Bis(5'-nucleosyl)-tetraphosphatase, symmetrical</fullName>
        <ecNumber evidence="5">3.6.1.41</ecNumber>
    </recommendedName>
    <alternativeName>
        <fullName evidence="5">Ap4A hydrolase</fullName>
    </alternativeName>
    <alternativeName>
        <fullName evidence="5">Diadenosine 5',5'''-P1,P4-tetraphosphate pyrophosphohydrolase</fullName>
    </alternativeName>
    <alternativeName>
        <fullName evidence="5">Diadenosine tetraphosphatase</fullName>
    </alternativeName>
</protein>
<dbReference type="NCBIfam" id="TIGR00668">
    <property type="entry name" value="apaH"/>
    <property type="match status" value="1"/>
</dbReference>
<evidence type="ECO:0000256" key="2">
    <source>
        <dbReference type="ARBA" id="ARBA00005419"/>
    </source>
</evidence>
<evidence type="ECO:0000259" key="6">
    <source>
        <dbReference type="Pfam" id="PF00149"/>
    </source>
</evidence>
<evidence type="ECO:0000256" key="1">
    <source>
        <dbReference type="ARBA" id="ARBA00003413"/>
    </source>
</evidence>
<feature type="domain" description="Calcineurin-like phosphoesterase" evidence="6">
    <location>
        <begin position="4"/>
        <end position="146"/>
    </location>
</feature>
<keyword evidence="3 5" id="KW-0378">Hydrolase</keyword>
<accession>A0A3N0VJQ3</accession>
<dbReference type="EC" id="3.6.1.41" evidence="5"/>
<dbReference type="AlphaFoldDB" id="A0A3N0VJQ3"/>
<dbReference type="NCBIfam" id="NF001204">
    <property type="entry name" value="PRK00166.1"/>
    <property type="match status" value="1"/>
</dbReference>
<dbReference type="EMBL" id="RJVO01000001">
    <property type="protein sequence ID" value="ROH92992.1"/>
    <property type="molecule type" value="Genomic_DNA"/>
</dbReference>
<dbReference type="PANTHER" id="PTHR40942:SF4">
    <property type="entry name" value="CYTOCHROME C5"/>
    <property type="match status" value="1"/>
</dbReference>
<comment type="catalytic activity">
    <reaction evidence="4 5">
        <text>P(1),P(4)-bis(5'-adenosyl) tetraphosphate + H2O = 2 ADP + 2 H(+)</text>
        <dbReference type="Rhea" id="RHEA:24252"/>
        <dbReference type="ChEBI" id="CHEBI:15377"/>
        <dbReference type="ChEBI" id="CHEBI:15378"/>
        <dbReference type="ChEBI" id="CHEBI:58141"/>
        <dbReference type="ChEBI" id="CHEBI:456216"/>
        <dbReference type="EC" id="3.6.1.41"/>
    </reaction>
</comment>
<comment type="function">
    <text evidence="1 5">Hydrolyzes diadenosine 5',5'''-P1,P4-tetraphosphate to yield ADP.</text>
</comment>
<dbReference type="InterPro" id="IPR004617">
    <property type="entry name" value="ApaH"/>
</dbReference>
<dbReference type="Pfam" id="PF00149">
    <property type="entry name" value="Metallophos"/>
    <property type="match status" value="1"/>
</dbReference>
<dbReference type="PIRSF" id="PIRSF000903">
    <property type="entry name" value="B5n-ttraPtase_sm"/>
    <property type="match status" value="1"/>
</dbReference>
<keyword evidence="8" id="KW-1185">Reference proteome</keyword>
<dbReference type="CDD" id="cd07422">
    <property type="entry name" value="MPP_ApaH"/>
    <property type="match status" value="1"/>
</dbReference>
<dbReference type="InterPro" id="IPR004843">
    <property type="entry name" value="Calcineurin-like_PHP"/>
</dbReference>
<dbReference type="HAMAP" id="MF_00199">
    <property type="entry name" value="ApaH"/>
    <property type="match status" value="1"/>
</dbReference>
<dbReference type="Proteomes" id="UP000282106">
    <property type="component" value="Unassembled WGS sequence"/>
</dbReference>
<dbReference type="Gene3D" id="3.60.21.10">
    <property type="match status" value="1"/>
</dbReference>
<dbReference type="GO" id="GO:0008803">
    <property type="term" value="F:bis(5'-nucleosyl)-tetraphosphatase (symmetrical) activity"/>
    <property type="evidence" value="ECO:0007669"/>
    <property type="project" value="UniProtKB-UniRule"/>
</dbReference>
<comment type="caution">
    <text evidence="7">The sequence shown here is derived from an EMBL/GenBank/DDBJ whole genome shotgun (WGS) entry which is preliminary data.</text>
</comment>
<dbReference type="PANTHER" id="PTHR40942">
    <property type="match status" value="1"/>
</dbReference>
<evidence type="ECO:0000256" key="4">
    <source>
        <dbReference type="ARBA" id="ARBA00049417"/>
    </source>
</evidence>
<evidence type="ECO:0000313" key="8">
    <source>
        <dbReference type="Proteomes" id="UP000282106"/>
    </source>
</evidence>
<organism evidence="7 8">
    <name type="scientific">Stagnimonas aquatica</name>
    <dbReference type="NCBI Taxonomy" id="2689987"/>
    <lineage>
        <taxon>Bacteria</taxon>
        <taxon>Pseudomonadati</taxon>
        <taxon>Pseudomonadota</taxon>
        <taxon>Gammaproteobacteria</taxon>
        <taxon>Nevskiales</taxon>
        <taxon>Nevskiaceae</taxon>
        <taxon>Stagnimonas</taxon>
    </lineage>
</organism>
<dbReference type="RefSeq" id="WP_123209844.1">
    <property type="nucleotide sequence ID" value="NZ_RJVO01000001.1"/>
</dbReference>
<evidence type="ECO:0000256" key="5">
    <source>
        <dbReference type="HAMAP-Rule" id="MF_00199"/>
    </source>
</evidence>
<evidence type="ECO:0000256" key="3">
    <source>
        <dbReference type="ARBA" id="ARBA00022801"/>
    </source>
</evidence>
<dbReference type="InParanoid" id="A0A3N0VJQ3"/>
<dbReference type="InterPro" id="IPR029052">
    <property type="entry name" value="Metallo-depent_PP-like"/>
</dbReference>
<proteinExistence type="inferred from homology"/>
<sequence>MSHYVIGDLQGCFEPLQRLLEHLNFDPAADRLWFAGDLVNRGPESLQVLRFIRGLGNTAVSVLGNHDLHLLARAAGGRAGRRDTLDAVLAAPDRQELLDWLRHRPLLHEHEGWLLLHAGLPPQWNLAQARRAARQVEAVLRGPDHARFLSSMYGDEPALWSPGLRGHRRLRFIVNAFTRLRYCDALGHLDLRPKGAPGSQAEGLMPWFAVPGRASRNAEILFGHWSTLGQVHWPEHRVWGLDTGAVWGGRLTALCLETRRLTQVECPEYRRPEGGKLD</sequence>
<reference evidence="7 8" key="1">
    <citation type="submission" date="2018-10" db="EMBL/GenBank/DDBJ databases">
        <authorList>
            <person name="Chen W.-M."/>
        </authorList>
    </citation>
    <scope>NUCLEOTIDE SEQUENCE [LARGE SCALE GENOMIC DNA]</scope>
    <source>
        <strain evidence="7 8">THS-13</strain>
    </source>
</reference>
<comment type="similarity">
    <text evidence="2 5">Belongs to the Ap4A hydrolase family.</text>
</comment>
<name>A0A3N0VJQ3_9GAMM</name>
<gene>
    <name evidence="5" type="primary">apaH</name>
    <name evidence="7" type="ORF">ED208_00165</name>
</gene>